<evidence type="ECO:0000313" key="3">
    <source>
        <dbReference type="Proteomes" id="UP000559068"/>
    </source>
</evidence>
<protein>
    <submittedName>
        <fullName evidence="2">VWA8 protein</fullName>
    </submittedName>
</protein>
<name>A0A7K6TRX3_9AVES</name>
<dbReference type="PANTHER" id="PTHR21610">
    <property type="entry name" value="VON WILLEBRAND FACTOR A DOMAIN-CONTAINING PROTEIN 8"/>
    <property type="match status" value="1"/>
</dbReference>
<dbReference type="PANTHER" id="PTHR21610:SF9">
    <property type="entry name" value="VON WILLEBRAND FACTOR A DOMAIN-CONTAINING PROTEIN 8"/>
    <property type="match status" value="1"/>
</dbReference>
<organism evidence="2 3">
    <name type="scientific">Aegotheles bennettii</name>
    <dbReference type="NCBI Taxonomy" id="48278"/>
    <lineage>
        <taxon>Eukaryota</taxon>
        <taxon>Metazoa</taxon>
        <taxon>Chordata</taxon>
        <taxon>Craniata</taxon>
        <taxon>Vertebrata</taxon>
        <taxon>Euteleostomi</taxon>
        <taxon>Archelosauria</taxon>
        <taxon>Archosauria</taxon>
        <taxon>Dinosauria</taxon>
        <taxon>Saurischia</taxon>
        <taxon>Theropoda</taxon>
        <taxon>Coelurosauria</taxon>
        <taxon>Aves</taxon>
        <taxon>Neognathae</taxon>
        <taxon>Neoaves</taxon>
        <taxon>Strisores</taxon>
        <taxon>Caprimulgiformes</taxon>
        <taxon>Aegothelidae</taxon>
        <taxon>Aegotheles</taxon>
    </lineage>
</organism>
<proteinExistence type="predicted"/>
<dbReference type="AlphaFoldDB" id="A0A7K6TRX3"/>
<dbReference type="EMBL" id="VZRW01001975">
    <property type="protein sequence ID" value="NWX13351.1"/>
    <property type="molecule type" value="Genomic_DNA"/>
</dbReference>
<dbReference type="GO" id="GO:0005737">
    <property type="term" value="C:cytoplasm"/>
    <property type="evidence" value="ECO:0007669"/>
    <property type="project" value="TreeGrafter"/>
</dbReference>
<keyword evidence="3" id="KW-1185">Reference proteome</keyword>
<feature type="region of interest" description="Disordered" evidence="1">
    <location>
        <begin position="1"/>
        <end position="46"/>
    </location>
</feature>
<reference evidence="2 3" key="1">
    <citation type="submission" date="2019-09" db="EMBL/GenBank/DDBJ databases">
        <title>Bird 10,000 Genomes (B10K) Project - Family phase.</title>
        <authorList>
            <person name="Zhang G."/>
        </authorList>
    </citation>
    <scope>NUCLEOTIDE SEQUENCE [LARGE SCALE GENOMIC DNA]</scope>
    <source>
        <strain evidence="2">B10K-DU-029-76</strain>
        <tissue evidence="2">Heart</tissue>
    </source>
</reference>
<evidence type="ECO:0000256" key="1">
    <source>
        <dbReference type="SAM" id="MobiDB-lite"/>
    </source>
</evidence>
<dbReference type="OrthoDB" id="5186at2759"/>
<accession>A0A7K6TRX3</accession>
<feature type="non-terminal residue" evidence="2">
    <location>
        <position position="1"/>
    </location>
</feature>
<dbReference type="InterPro" id="IPR039891">
    <property type="entry name" value="VWA8"/>
</dbReference>
<dbReference type="Proteomes" id="UP000559068">
    <property type="component" value="Unassembled WGS sequence"/>
</dbReference>
<sequence>DVSSPKHGKVDPTNMPHVGGNTWAGGTGGRDTAGLGGKGGPYRLDTGHKVYQVSQAEKDAVPEEVKRAAREMGEKAFKQRLKEIQMSEYDASTYERFSGAVRRQVQSLRIILDNLQ</sequence>
<gene>
    <name evidence="2" type="primary">Vwa8</name>
    <name evidence="2" type="ORF">AEGBEN_R12359</name>
</gene>
<feature type="compositionally biased region" description="Gly residues" evidence="1">
    <location>
        <begin position="22"/>
        <end position="40"/>
    </location>
</feature>
<comment type="caution">
    <text evidence="2">The sequence shown here is derived from an EMBL/GenBank/DDBJ whole genome shotgun (WGS) entry which is preliminary data.</text>
</comment>
<evidence type="ECO:0000313" key="2">
    <source>
        <dbReference type="EMBL" id="NWX13351.1"/>
    </source>
</evidence>
<feature type="non-terminal residue" evidence="2">
    <location>
        <position position="116"/>
    </location>
</feature>